<dbReference type="AlphaFoldDB" id="A0A8J3Z1V7"/>
<evidence type="ECO:0000259" key="2">
    <source>
        <dbReference type="Pfam" id="PF01408"/>
    </source>
</evidence>
<dbReference type="InterPro" id="IPR050463">
    <property type="entry name" value="Gfo/Idh/MocA_oxidrdct_glycsds"/>
</dbReference>
<evidence type="ECO:0000313" key="5">
    <source>
        <dbReference type="Proteomes" id="UP000612585"/>
    </source>
</evidence>
<dbReference type="InterPro" id="IPR000683">
    <property type="entry name" value="Gfo/Idh/MocA-like_OxRdtase_N"/>
</dbReference>
<dbReference type="Pfam" id="PF22725">
    <property type="entry name" value="GFO_IDH_MocA_C3"/>
    <property type="match status" value="1"/>
</dbReference>
<dbReference type="EMBL" id="BOPG01000013">
    <property type="protein sequence ID" value="GIJ55052.1"/>
    <property type="molecule type" value="Genomic_DNA"/>
</dbReference>
<dbReference type="SUPFAM" id="SSF51735">
    <property type="entry name" value="NAD(P)-binding Rossmann-fold domains"/>
    <property type="match status" value="1"/>
</dbReference>
<protein>
    <submittedName>
        <fullName evidence="4">Oxidoreductase</fullName>
    </submittedName>
</protein>
<dbReference type="Proteomes" id="UP000612585">
    <property type="component" value="Unassembled WGS sequence"/>
</dbReference>
<dbReference type="GO" id="GO:0016491">
    <property type="term" value="F:oxidoreductase activity"/>
    <property type="evidence" value="ECO:0007669"/>
    <property type="project" value="UniProtKB-KW"/>
</dbReference>
<gene>
    <name evidence="4" type="ORF">Vau01_025680</name>
</gene>
<evidence type="ECO:0000256" key="1">
    <source>
        <dbReference type="ARBA" id="ARBA00023002"/>
    </source>
</evidence>
<dbReference type="Pfam" id="PF01408">
    <property type="entry name" value="GFO_IDH_MocA"/>
    <property type="match status" value="1"/>
</dbReference>
<organism evidence="4 5">
    <name type="scientific">Virgisporangium aurantiacum</name>
    <dbReference type="NCBI Taxonomy" id="175570"/>
    <lineage>
        <taxon>Bacteria</taxon>
        <taxon>Bacillati</taxon>
        <taxon>Actinomycetota</taxon>
        <taxon>Actinomycetes</taxon>
        <taxon>Micromonosporales</taxon>
        <taxon>Micromonosporaceae</taxon>
        <taxon>Virgisporangium</taxon>
    </lineage>
</organism>
<dbReference type="InterPro" id="IPR055170">
    <property type="entry name" value="GFO_IDH_MocA-like_dom"/>
</dbReference>
<dbReference type="PANTHER" id="PTHR43818">
    <property type="entry name" value="BCDNA.GH03377"/>
    <property type="match status" value="1"/>
</dbReference>
<reference evidence="4" key="1">
    <citation type="submission" date="2021-01" db="EMBL/GenBank/DDBJ databases">
        <title>Whole genome shotgun sequence of Virgisporangium aurantiacum NBRC 16421.</title>
        <authorList>
            <person name="Komaki H."/>
            <person name="Tamura T."/>
        </authorList>
    </citation>
    <scope>NUCLEOTIDE SEQUENCE</scope>
    <source>
        <strain evidence="4">NBRC 16421</strain>
    </source>
</reference>
<keyword evidence="1" id="KW-0560">Oxidoreductase</keyword>
<sequence>MVRVTAPLRVGVVGLGWAGRTHAESFQALPDAEVVAIAGKEADLAAAVARDLGIPATYPDWTDMLDAGGLDVVSIATPNSLHMPIAVAAMKAGLHVLCEKPLASDAEQAAAMVACAEDTDRVLETVFNHRNRGDMALLRQIVGEGGLGDIYYAKAAWMRRRNYEVRGWFANRDAAGGGPLIDLGVHMLDMLLTLLGEPEVTRVTGSTYAALAPQWLQAQGRDPATWQVEDLATGMLHTAGGATLLLEASWAVHGPYADDDMSIHLHGTRGGASVRVQDYVTGPVRVYHDVAGRPAEVVVAPGKGTGHATVVRDFVRAVRSGDWAQHRGHAGLVRSKIISALYESARKGTEIRL</sequence>
<accession>A0A8J3Z1V7</accession>
<feature type="domain" description="Gfo/Idh/MocA-like oxidoreductase N-terminal" evidence="2">
    <location>
        <begin position="8"/>
        <end position="123"/>
    </location>
</feature>
<proteinExistence type="predicted"/>
<dbReference type="InterPro" id="IPR036291">
    <property type="entry name" value="NAD(P)-bd_dom_sf"/>
</dbReference>
<comment type="caution">
    <text evidence="4">The sequence shown here is derived from an EMBL/GenBank/DDBJ whole genome shotgun (WGS) entry which is preliminary data.</text>
</comment>
<dbReference type="GO" id="GO:0000166">
    <property type="term" value="F:nucleotide binding"/>
    <property type="evidence" value="ECO:0007669"/>
    <property type="project" value="InterPro"/>
</dbReference>
<feature type="domain" description="GFO/IDH/MocA-like oxidoreductase" evidence="3">
    <location>
        <begin position="137"/>
        <end position="272"/>
    </location>
</feature>
<keyword evidence="5" id="KW-1185">Reference proteome</keyword>
<evidence type="ECO:0000313" key="4">
    <source>
        <dbReference type="EMBL" id="GIJ55052.1"/>
    </source>
</evidence>
<evidence type="ECO:0000259" key="3">
    <source>
        <dbReference type="Pfam" id="PF22725"/>
    </source>
</evidence>
<name>A0A8J3Z1V7_9ACTN</name>
<dbReference type="Gene3D" id="3.30.360.10">
    <property type="entry name" value="Dihydrodipicolinate Reductase, domain 2"/>
    <property type="match status" value="1"/>
</dbReference>
<dbReference type="Gene3D" id="3.40.50.720">
    <property type="entry name" value="NAD(P)-binding Rossmann-like Domain"/>
    <property type="match status" value="1"/>
</dbReference>
<dbReference type="PANTHER" id="PTHR43818:SF11">
    <property type="entry name" value="BCDNA.GH03377"/>
    <property type="match status" value="1"/>
</dbReference>
<dbReference type="SUPFAM" id="SSF55347">
    <property type="entry name" value="Glyceraldehyde-3-phosphate dehydrogenase-like, C-terminal domain"/>
    <property type="match status" value="1"/>
</dbReference>